<evidence type="ECO:0000313" key="2">
    <source>
        <dbReference type="EMBL" id="OXA85702.1"/>
    </source>
</evidence>
<dbReference type="OrthoDB" id="102112at2"/>
<dbReference type="EMBL" id="MUGW01000048">
    <property type="protein sequence ID" value="OXA85702.1"/>
    <property type="molecule type" value="Genomic_DNA"/>
</dbReference>
<dbReference type="Proteomes" id="UP000198345">
    <property type="component" value="Unassembled WGS sequence"/>
</dbReference>
<dbReference type="AlphaFoldDB" id="A0A226GUJ1"/>
<feature type="transmembrane region" description="Helical" evidence="1">
    <location>
        <begin position="182"/>
        <end position="202"/>
    </location>
</feature>
<gene>
    <name evidence="2" type="ORF">B0A66_19055</name>
</gene>
<evidence type="ECO:0008006" key="4">
    <source>
        <dbReference type="Google" id="ProtNLM"/>
    </source>
</evidence>
<feature type="transmembrane region" description="Helical" evidence="1">
    <location>
        <begin position="208"/>
        <end position="225"/>
    </location>
</feature>
<proteinExistence type="predicted"/>
<name>A0A226GUJ1_9FLAO</name>
<evidence type="ECO:0000313" key="3">
    <source>
        <dbReference type="Proteomes" id="UP000198345"/>
    </source>
</evidence>
<keyword evidence="1" id="KW-1133">Transmembrane helix</keyword>
<feature type="transmembrane region" description="Helical" evidence="1">
    <location>
        <begin position="7"/>
        <end position="30"/>
    </location>
</feature>
<sequence>MKRIENFIYQTLILFSFLGIVFIPFSFQYFSIQSVTTKLLFQNLIANTVTKIGNITISNPEITSDSTTLYGLFFVLLFLSSIFTIVFSLFNFWKIYKNQINKVFQIVLVYYLACVMLKYGFDKIFKVQFYLPEPNTLYTPLGMLDKDILFWSTMGTSFFYNVFMGLIEIIPALMLFYNKTRTLGLCILFGVLINVVFVNFGFDISVKLYSLFLILICFLLLVPNLKKIIQFFISNKPTALSKLKGSDLITSKPIRITIKTFIIFFIFMESLFPYIRNQNFNNDNSIQNPLRGAYEVVKVEKNDTTKNSVNLKIKRIFIHRDNYFIFQYADDTMEDYYLEINETRNQFTLINYNGEKIILNYKFAKNSKTLTIYSPELGINIYSKLLPWKKLPLLQPLFHWTVDEIH</sequence>
<organism evidence="2 3">
    <name type="scientific">Flavobacterium hercynium</name>
    <dbReference type="NCBI Taxonomy" id="387094"/>
    <lineage>
        <taxon>Bacteria</taxon>
        <taxon>Pseudomonadati</taxon>
        <taxon>Bacteroidota</taxon>
        <taxon>Flavobacteriia</taxon>
        <taxon>Flavobacteriales</taxon>
        <taxon>Flavobacteriaceae</taxon>
        <taxon>Flavobacterium</taxon>
    </lineage>
</organism>
<comment type="caution">
    <text evidence="2">The sequence shown here is derived from an EMBL/GenBank/DDBJ whole genome shotgun (WGS) entry which is preliminary data.</text>
</comment>
<protein>
    <recommendedName>
        <fullName evidence="4">DoxX family protein</fullName>
    </recommendedName>
</protein>
<feature type="transmembrane region" description="Helical" evidence="1">
    <location>
        <begin position="148"/>
        <end position="170"/>
    </location>
</feature>
<keyword evidence="1" id="KW-0472">Membrane</keyword>
<feature type="transmembrane region" description="Helical" evidence="1">
    <location>
        <begin position="69"/>
        <end position="91"/>
    </location>
</feature>
<reference evidence="2 3" key="1">
    <citation type="submission" date="2016-11" db="EMBL/GenBank/DDBJ databases">
        <title>Whole genomes of Flavobacteriaceae.</title>
        <authorList>
            <person name="Stine C."/>
            <person name="Li C."/>
            <person name="Tadesse D."/>
        </authorList>
    </citation>
    <scope>NUCLEOTIDE SEQUENCE [LARGE SCALE GENOMIC DNA]</scope>
    <source>
        <strain evidence="2 3">DSM 18292</strain>
    </source>
</reference>
<keyword evidence="1" id="KW-0812">Transmembrane</keyword>
<accession>A0A226GUJ1</accession>
<feature type="transmembrane region" description="Helical" evidence="1">
    <location>
        <begin position="256"/>
        <end position="275"/>
    </location>
</feature>
<dbReference type="RefSeq" id="WP_089051451.1">
    <property type="nucleotide sequence ID" value="NZ_FXTV01000013.1"/>
</dbReference>
<keyword evidence="3" id="KW-1185">Reference proteome</keyword>
<evidence type="ECO:0000256" key="1">
    <source>
        <dbReference type="SAM" id="Phobius"/>
    </source>
</evidence>